<dbReference type="AlphaFoldDB" id="A0A290Z982"/>
<organism evidence="1 2">
    <name type="scientific">Actinosynnema pretiosum</name>
    <dbReference type="NCBI Taxonomy" id="42197"/>
    <lineage>
        <taxon>Bacteria</taxon>
        <taxon>Bacillati</taxon>
        <taxon>Actinomycetota</taxon>
        <taxon>Actinomycetes</taxon>
        <taxon>Pseudonocardiales</taxon>
        <taxon>Pseudonocardiaceae</taxon>
        <taxon>Actinosynnema</taxon>
    </lineage>
</organism>
<dbReference type="NCBIfam" id="NF047389">
    <property type="entry name" value="ATPase_Sll1717"/>
    <property type="match status" value="1"/>
</dbReference>
<evidence type="ECO:0000313" key="1">
    <source>
        <dbReference type="EMBL" id="ATE55590.1"/>
    </source>
</evidence>
<protein>
    <submittedName>
        <fullName evidence="1">Uncharacterized protein</fullName>
    </submittedName>
</protein>
<accession>A0A290Z982</accession>
<reference evidence="1" key="1">
    <citation type="submission" date="2017-09" db="EMBL/GenBank/DDBJ databases">
        <title>Complete Genome Sequence of ansamitocin-producing Bacterium Actinosynnema pretiosum X47.</title>
        <authorList>
            <person name="Cao G."/>
            <person name="Zong G."/>
            <person name="Zhong C."/>
            <person name="Fu J."/>
        </authorList>
    </citation>
    <scope>NUCLEOTIDE SEQUENCE [LARGE SCALE GENOMIC DNA]</scope>
    <source>
        <strain evidence="1">X47</strain>
    </source>
</reference>
<dbReference type="Proteomes" id="UP000218505">
    <property type="component" value="Chromosome"/>
</dbReference>
<proteinExistence type="predicted"/>
<gene>
    <name evidence="1" type="ORF">CNX65_21750</name>
</gene>
<dbReference type="RefSeq" id="WP_096495421.1">
    <property type="nucleotide sequence ID" value="NZ_CP023445.1"/>
</dbReference>
<name>A0A290Z982_9PSEU</name>
<dbReference type="InterPro" id="IPR059206">
    <property type="entry name" value="Sll1717-like"/>
</dbReference>
<dbReference type="KEGG" id="apre:CNX65_21750"/>
<dbReference type="EMBL" id="CP023445">
    <property type="protein sequence ID" value="ATE55590.1"/>
    <property type="molecule type" value="Genomic_DNA"/>
</dbReference>
<evidence type="ECO:0000313" key="2">
    <source>
        <dbReference type="Proteomes" id="UP000218505"/>
    </source>
</evidence>
<sequence>MSGMLDVIDLLASWVEGRERQGSPVAALGLLVSDALAHDPAFRTWLDETTSGAVTGRSRLRVALALEEAAERDPRFGRHLAEAVGTATSAPLEPAGFPVVRFGGVVADDVDVVGPLFFGRDDAERDLADGLLRDGFLPTTVYAEVLNGRKNLIIGRKGTGKSAICVRLSMNGAVPGETCLITPDDAVGEELRHFVLGGLTNAAAKALLWRYVLAVHAARFLVRHASGGRHGKRRPASVKALERFLRDNGELDDMSLYHRIVAAGRGLRSSFSLEAFGLIKLGAEGGGEAQGVRASRQADVLESGVRRAFADLGCERKGHGALLFLVDQLEQVWLGEQDSEAFVIGLLLAGKHAALTYGGSIRCAFFLRSDIYDSLSFSDADKFHSDEIRISWNTKQLHDLALARARASLGRDLTPDELWGEVFPAEVDGEPTADYLFTRSLPRPRDVIQFLNQCRDTALAAGRHRITEDDVREATLVFSRWKTRDLPKEYGTRFPFLTELLVVFRDASHLLTRDGIAELLLVHQDSLMQRHSRYEDLLNADVVIELLFSVGFLGVRRSGRYVYGGAEERTVQPYESDFCVHPCFRPALNTTEPPALAALEMPPDHGVVVQTGYIRGGINTSNSFGGADVDISPRDDERG</sequence>
<keyword evidence="2" id="KW-1185">Reference proteome</keyword>